<dbReference type="PANTHER" id="PTHR34130:SF5">
    <property type="entry name" value="OS08G0243800 PROTEIN"/>
    <property type="match status" value="1"/>
</dbReference>
<gene>
    <name evidence="1" type="ORF">HS088_TW21G01684</name>
</gene>
<dbReference type="AlphaFoldDB" id="A0A7J7C6N3"/>
<proteinExistence type="predicted"/>
<protein>
    <submittedName>
        <fullName evidence="1">Uncharacterized protein</fullName>
    </submittedName>
</protein>
<organism evidence="1 2">
    <name type="scientific">Tripterygium wilfordii</name>
    <name type="common">Thunder God vine</name>
    <dbReference type="NCBI Taxonomy" id="458696"/>
    <lineage>
        <taxon>Eukaryota</taxon>
        <taxon>Viridiplantae</taxon>
        <taxon>Streptophyta</taxon>
        <taxon>Embryophyta</taxon>
        <taxon>Tracheophyta</taxon>
        <taxon>Spermatophyta</taxon>
        <taxon>Magnoliopsida</taxon>
        <taxon>eudicotyledons</taxon>
        <taxon>Gunneridae</taxon>
        <taxon>Pentapetalae</taxon>
        <taxon>rosids</taxon>
        <taxon>fabids</taxon>
        <taxon>Celastrales</taxon>
        <taxon>Celastraceae</taxon>
        <taxon>Tripterygium</taxon>
    </lineage>
</organism>
<sequence>MEEDTLSLSELPLTNSSSSWKEYFTREDQSSSPFDDDDGLFEFFSGDIAAAASSYPAEKIIFCGKDIAETKEEKKDREAHSDEEFKATRTATKSSLAFNKVGAASVTSSRHQHVRNQRILPPQDDYGYVTNKQAEKYDLSILATTPEKPRWYFFVLGIGRHTMETEMETERRAIRTTKSRKGPATKFQNVEKREVKKGKGRKSGKGSWGLLRMLGCTDKSRDRVVKATLVCMPEV</sequence>
<dbReference type="EMBL" id="JAAARO010000021">
    <property type="protein sequence ID" value="KAF5729517.1"/>
    <property type="molecule type" value="Genomic_DNA"/>
</dbReference>
<comment type="caution">
    <text evidence="1">The sequence shown here is derived from an EMBL/GenBank/DDBJ whole genome shotgun (WGS) entry which is preliminary data.</text>
</comment>
<accession>A0A7J7C6N3</accession>
<evidence type="ECO:0000313" key="2">
    <source>
        <dbReference type="Proteomes" id="UP000593562"/>
    </source>
</evidence>
<dbReference type="Proteomes" id="UP000593562">
    <property type="component" value="Unassembled WGS sequence"/>
</dbReference>
<dbReference type="PANTHER" id="PTHR34130">
    <property type="entry name" value="OS08G0243800 PROTEIN"/>
    <property type="match status" value="1"/>
</dbReference>
<name>A0A7J7C6N3_TRIWF</name>
<keyword evidence="2" id="KW-1185">Reference proteome</keyword>
<evidence type="ECO:0000313" key="1">
    <source>
        <dbReference type="EMBL" id="KAF5729517.1"/>
    </source>
</evidence>
<dbReference type="InParanoid" id="A0A7J7C6N3"/>
<reference evidence="1 2" key="1">
    <citation type="journal article" date="2020" name="Nat. Commun.">
        <title>Genome of Tripterygium wilfordii and identification of cytochrome P450 involved in triptolide biosynthesis.</title>
        <authorList>
            <person name="Tu L."/>
            <person name="Su P."/>
            <person name="Zhang Z."/>
            <person name="Gao L."/>
            <person name="Wang J."/>
            <person name="Hu T."/>
            <person name="Zhou J."/>
            <person name="Zhang Y."/>
            <person name="Zhao Y."/>
            <person name="Liu Y."/>
            <person name="Song Y."/>
            <person name="Tong Y."/>
            <person name="Lu Y."/>
            <person name="Yang J."/>
            <person name="Xu C."/>
            <person name="Jia M."/>
            <person name="Peters R.J."/>
            <person name="Huang L."/>
            <person name="Gao W."/>
        </authorList>
    </citation>
    <scope>NUCLEOTIDE SEQUENCE [LARGE SCALE GENOMIC DNA]</scope>
    <source>
        <strain evidence="2">cv. XIE 37</strain>
        <tissue evidence="1">Leaf</tissue>
    </source>
</reference>